<keyword evidence="2" id="KW-1185">Reference proteome</keyword>
<proteinExistence type="predicted"/>
<gene>
    <name evidence="1" type="ORF">ACEU3E_34745</name>
</gene>
<dbReference type="Proteomes" id="UP001575622">
    <property type="component" value="Unassembled WGS sequence"/>
</dbReference>
<name>A0ABV4VCE7_9BACL</name>
<dbReference type="EMBL" id="JBHDLN010000034">
    <property type="protein sequence ID" value="MFB0847332.1"/>
    <property type="molecule type" value="Genomic_DNA"/>
</dbReference>
<organism evidence="1 2">
    <name type="scientific">Paenibacillus oleatilyticus</name>
    <dbReference type="NCBI Taxonomy" id="2594886"/>
    <lineage>
        <taxon>Bacteria</taxon>
        <taxon>Bacillati</taxon>
        <taxon>Bacillota</taxon>
        <taxon>Bacilli</taxon>
        <taxon>Bacillales</taxon>
        <taxon>Paenibacillaceae</taxon>
        <taxon>Paenibacillus</taxon>
    </lineage>
</organism>
<sequence>MGVQSYLQWDPLVLEPVFRGIYQNEMDQKLKRDFIPVLYGVEGSQKANEFFEGVGGEGLMVPWKQSNNQVAYGQVQELWEAKYTHEKFSLGREIDRDFIDDLKLTQLKDKITTMADAVYKTQQYQAVEIYNNGFNASGTDYYGAPKTFVGPDGQPLYSTSHPYSPTNNIDVQSNLMTKELTIDSWDEAQVRAQGWVDDRGVLMAAQLDEVMVHPYNMRVAFQIAGIDGKGIGYEPGSSNFNINVFEGQIKVIVNPFLKDQKAWFGFDSARKRQNAKWFWRRKPENGTITDFDTEVAKFKVVGRWSYGYNSPWYTIGSTGVDPA</sequence>
<dbReference type="RefSeq" id="WP_373957158.1">
    <property type="nucleotide sequence ID" value="NZ_JBHDLN010000034.1"/>
</dbReference>
<reference evidence="1 2" key="1">
    <citation type="submission" date="2024-09" db="EMBL/GenBank/DDBJ databases">
        <authorList>
            <person name="Makale K.P.P."/>
            <person name="Makhzoum A."/>
            <person name="Rantong G."/>
            <person name="Rahube T.O."/>
        </authorList>
    </citation>
    <scope>NUCLEOTIDE SEQUENCE [LARGE SCALE GENOMIC DNA]</scope>
    <source>
        <strain evidence="1 2">KM_D13</strain>
    </source>
</reference>
<accession>A0ABV4VCE7</accession>
<evidence type="ECO:0000313" key="1">
    <source>
        <dbReference type="EMBL" id="MFB0847332.1"/>
    </source>
</evidence>
<protein>
    <submittedName>
        <fullName evidence="1">Phage head protein</fullName>
    </submittedName>
</protein>
<evidence type="ECO:0000313" key="2">
    <source>
        <dbReference type="Proteomes" id="UP001575622"/>
    </source>
</evidence>
<comment type="caution">
    <text evidence="1">The sequence shown here is derived from an EMBL/GenBank/DDBJ whole genome shotgun (WGS) entry which is preliminary data.</text>
</comment>